<keyword evidence="3" id="KW-1185">Reference proteome</keyword>
<protein>
    <recommendedName>
        <fullName evidence="4">HNH endonuclease</fullName>
    </recommendedName>
</protein>
<organism evidence="2 3">
    <name type="scientific">Blastococcus xanthinilyticus</name>
    <dbReference type="NCBI Taxonomy" id="1564164"/>
    <lineage>
        <taxon>Bacteria</taxon>
        <taxon>Bacillati</taxon>
        <taxon>Actinomycetota</taxon>
        <taxon>Actinomycetes</taxon>
        <taxon>Geodermatophilales</taxon>
        <taxon>Geodermatophilaceae</taxon>
        <taxon>Blastococcus</taxon>
    </lineage>
</organism>
<evidence type="ECO:0000313" key="2">
    <source>
        <dbReference type="EMBL" id="TYP82054.1"/>
    </source>
</evidence>
<feature type="region of interest" description="Disordered" evidence="1">
    <location>
        <begin position="240"/>
        <end position="397"/>
    </location>
</feature>
<feature type="compositionally biased region" description="Basic and acidic residues" evidence="1">
    <location>
        <begin position="335"/>
        <end position="346"/>
    </location>
</feature>
<feature type="compositionally biased region" description="Low complexity" evidence="1">
    <location>
        <begin position="250"/>
        <end position="267"/>
    </location>
</feature>
<reference evidence="2 3" key="1">
    <citation type="submission" date="2019-07" db="EMBL/GenBank/DDBJ databases">
        <title>Genomic Encyclopedia of Archaeal and Bacterial Type Strains, Phase II (KMG-II): from individual species to whole genera.</title>
        <authorList>
            <person name="Goeker M."/>
        </authorList>
    </citation>
    <scope>NUCLEOTIDE SEQUENCE [LARGE SCALE GENOMIC DNA]</scope>
    <source>
        <strain evidence="2 3">DSM 46842</strain>
    </source>
</reference>
<dbReference type="Proteomes" id="UP000322499">
    <property type="component" value="Unassembled WGS sequence"/>
</dbReference>
<dbReference type="AlphaFoldDB" id="A0A5S5CLI9"/>
<comment type="caution">
    <text evidence="2">The sequence shown here is derived from an EMBL/GenBank/DDBJ whole genome shotgun (WGS) entry which is preliminary data.</text>
</comment>
<dbReference type="Gene3D" id="1.10.30.50">
    <property type="match status" value="1"/>
</dbReference>
<dbReference type="RefSeq" id="WP_166535090.1">
    <property type="nucleotide sequence ID" value="NZ_VNHW01000020.1"/>
</dbReference>
<sequence>MAWLRVGDTFATDPRILALNDPAAPLMGPACRGFFLELAALSANASTDYVITRGQINLAGGPSASQLLRRCERAGLIRPLDGRGTTRRWKLIDDAPELIHIRLAAEVAWEKQQKADTRNPELQTAVFLRDGDACRWCGRVVQPNDNRSARGKALDHLQAGQGATGPEDLVVACAGCNGRRGKEWLDARDDEAARADYAARWQLRPPPSPLIFIRSTVDLLAERGHAVPADAVIGERARMFDTPTTSGPEVSHPAAAGVAAPARSTTAPGDQHPTSQVGVAAPDAGTTGATHPATAGVAAPPSADQHPEPSGVAATEDSAPECQHPAPAGVAAPESRTDRSATDRSRPGRAGDGSALVGSGGSPPTRASPDHPKQPPPSPGPRRTRRGRRRSRSGGSA</sequence>
<proteinExistence type="predicted"/>
<dbReference type="EMBL" id="VNHW01000020">
    <property type="protein sequence ID" value="TYP82054.1"/>
    <property type="molecule type" value="Genomic_DNA"/>
</dbReference>
<name>A0A5S5CLI9_9ACTN</name>
<evidence type="ECO:0000256" key="1">
    <source>
        <dbReference type="SAM" id="MobiDB-lite"/>
    </source>
</evidence>
<feature type="compositionally biased region" description="Basic residues" evidence="1">
    <location>
        <begin position="382"/>
        <end position="397"/>
    </location>
</feature>
<feature type="compositionally biased region" description="Low complexity" evidence="1">
    <location>
        <begin position="277"/>
        <end position="301"/>
    </location>
</feature>
<accession>A0A5S5CLI9</accession>
<gene>
    <name evidence="2" type="ORF">BD833_12038</name>
</gene>
<evidence type="ECO:0008006" key="4">
    <source>
        <dbReference type="Google" id="ProtNLM"/>
    </source>
</evidence>
<evidence type="ECO:0000313" key="3">
    <source>
        <dbReference type="Proteomes" id="UP000322499"/>
    </source>
</evidence>